<feature type="signal peptide" evidence="4">
    <location>
        <begin position="1"/>
        <end position="19"/>
    </location>
</feature>
<keyword evidence="3" id="KW-0378">Hydrolase</keyword>
<dbReference type="PANTHER" id="PTHR12302">
    <property type="entry name" value="EBNA2 BINDING PROTEIN P100"/>
    <property type="match status" value="1"/>
</dbReference>
<keyword evidence="1" id="KW-0540">Nuclease</keyword>
<dbReference type="EMBL" id="JAUJEB010000007">
    <property type="protein sequence ID" value="MDN5215655.1"/>
    <property type="molecule type" value="Genomic_DNA"/>
</dbReference>
<dbReference type="SUPFAM" id="SSF50199">
    <property type="entry name" value="Staphylococcal nuclease"/>
    <property type="match status" value="1"/>
</dbReference>
<dbReference type="InterPro" id="IPR016071">
    <property type="entry name" value="Staphylococal_nuclease_OB-fold"/>
</dbReference>
<dbReference type="Proteomes" id="UP001172083">
    <property type="component" value="Unassembled WGS sequence"/>
</dbReference>
<reference evidence="6" key="1">
    <citation type="submission" date="2023-06" db="EMBL/GenBank/DDBJ databases">
        <title>Genomic of Agaribacillus aureum.</title>
        <authorList>
            <person name="Wang G."/>
        </authorList>
    </citation>
    <scope>NUCLEOTIDE SEQUENCE</scope>
    <source>
        <strain evidence="6">BMA12</strain>
    </source>
</reference>
<evidence type="ECO:0000259" key="5">
    <source>
        <dbReference type="PROSITE" id="PS50830"/>
    </source>
</evidence>
<feature type="chain" id="PRO_5047059290" evidence="4">
    <location>
        <begin position="20"/>
        <end position="164"/>
    </location>
</feature>
<evidence type="ECO:0000256" key="3">
    <source>
        <dbReference type="ARBA" id="ARBA00022801"/>
    </source>
</evidence>
<evidence type="ECO:0000313" key="7">
    <source>
        <dbReference type="Proteomes" id="UP001172083"/>
    </source>
</evidence>
<evidence type="ECO:0000313" key="6">
    <source>
        <dbReference type="EMBL" id="MDN5215655.1"/>
    </source>
</evidence>
<evidence type="ECO:0000256" key="1">
    <source>
        <dbReference type="ARBA" id="ARBA00022722"/>
    </source>
</evidence>
<dbReference type="InterPro" id="IPR035437">
    <property type="entry name" value="SNase_OB-fold_sf"/>
</dbReference>
<feature type="domain" description="TNase-like" evidence="5">
    <location>
        <begin position="21"/>
        <end position="142"/>
    </location>
</feature>
<dbReference type="PANTHER" id="PTHR12302:SF3">
    <property type="entry name" value="SERINE_THREONINE-PROTEIN KINASE 31"/>
    <property type="match status" value="1"/>
</dbReference>
<dbReference type="RefSeq" id="WP_346760993.1">
    <property type="nucleotide sequence ID" value="NZ_JAUJEB010000007.1"/>
</dbReference>
<protein>
    <submittedName>
        <fullName evidence="6">Thermonuclease family protein</fullName>
    </submittedName>
</protein>
<evidence type="ECO:0000256" key="4">
    <source>
        <dbReference type="SAM" id="SignalP"/>
    </source>
</evidence>
<proteinExistence type="predicted"/>
<keyword evidence="2" id="KW-0255">Endonuclease</keyword>
<accession>A0ABT8LD02</accession>
<keyword evidence="4" id="KW-0732">Signal</keyword>
<dbReference type="PROSITE" id="PS50830">
    <property type="entry name" value="TNASE_3"/>
    <property type="match status" value="1"/>
</dbReference>
<gene>
    <name evidence="6" type="ORF">QQ020_26495</name>
</gene>
<dbReference type="Gene3D" id="2.40.50.90">
    <property type="match status" value="1"/>
</dbReference>
<name>A0ABT8LD02_9BACT</name>
<comment type="caution">
    <text evidence="6">The sequence shown here is derived from an EMBL/GenBank/DDBJ whole genome shotgun (WGS) entry which is preliminary data.</text>
</comment>
<dbReference type="Pfam" id="PF00565">
    <property type="entry name" value="SNase"/>
    <property type="match status" value="1"/>
</dbReference>
<organism evidence="6 7">
    <name type="scientific">Agaribacillus aureus</name>
    <dbReference type="NCBI Taxonomy" id="3051825"/>
    <lineage>
        <taxon>Bacteria</taxon>
        <taxon>Pseudomonadati</taxon>
        <taxon>Bacteroidota</taxon>
        <taxon>Cytophagia</taxon>
        <taxon>Cytophagales</taxon>
        <taxon>Splendidivirgaceae</taxon>
        <taxon>Agaribacillus</taxon>
    </lineage>
</organism>
<sequence length="164" mass="18542">MYRPLIFLFFLLPFLQSNAQDQFTGKVVEVIDGNTLLVIDNYQDTISVILKSIDCPELNQEMGAKAKAFTAEKCLGSNVAVELFGKDRFGNDIASITINETDLSRSLLEAGLAWFYHRNKGDMTLASIEKSSRAKKIGIWEGKDPVEPWIFRRQQSMLTPKLSY</sequence>
<dbReference type="SMART" id="SM00318">
    <property type="entry name" value="SNc"/>
    <property type="match status" value="1"/>
</dbReference>
<keyword evidence="7" id="KW-1185">Reference proteome</keyword>
<evidence type="ECO:0000256" key="2">
    <source>
        <dbReference type="ARBA" id="ARBA00022759"/>
    </source>
</evidence>